<dbReference type="InterPro" id="IPR050351">
    <property type="entry name" value="BphY/WalK/GraS-like"/>
</dbReference>
<dbReference type="SUPFAM" id="SSF47384">
    <property type="entry name" value="Homodimeric domain of signal transducing histidine kinase"/>
    <property type="match status" value="1"/>
</dbReference>
<dbReference type="InterPro" id="IPR003661">
    <property type="entry name" value="HisK_dim/P_dom"/>
</dbReference>
<dbReference type="Pfam" id="PF02518">
    <property type="entry name" value="HATPase_c"/>
    <property type="match status" value="1"/>
</dbReference>
<dbReference type="InterPro" id="IPR004358">
    <property type="entry name" value="Sig_transdc_His_kin-like_C"/>
</dbReference>
<dbReference type="SUPFAM" id="SSF55874">
    <property type="entry name" value="ATPase domain of HSP90 chaperone/DNA topoisomerase II/histidine kinase"/>
    <property type="match status" value="1"/>
</dbReference>
<evidence type="ECO:0000313" key="13">
    <source>
        <dbReference type="Proteomes" id="UP000288197"/>
    </source>
</evidence>
<protein>
    <recommendedName>
        <fullName evidence="3">histidine kinase</fullName>
        <ecNumber evidence="3">2.7.13.3</ecNumber>
    </recommendedName>
</protein>
<dbReference type="SMART" id="SM00388">
    <property type="entry name" value="HisKA"/>
    <property type="match status" value="1"/>
</dbReference>
<keyword evidence="11" id="KW-0472">Membrane</keyword>
<keyword evidence="7" id="KW-0812">Transmembrane</keyword>
<keyword evidence="5" id="KW-0597">Phosphoprotein</keyword>
<evidence type="ECO:0000256" key="7">
    <source>
        <dbReference type="ARBA" id="ARBA00022692"/>
    </source>
</evidence>
<evidence type="ECO:0000256" key="8">
    <source>
        <dbReference type="ARBA" id="ARBA00022777"/>
    </source>
</evidence>
<organism evidence="12 13">
    <name type="scientific">Vagococcus fluvialis</name>
    <dbReference type="NCBI Taxonomy" id="2738"/>
    <lineage>
        <taxon>Bacteria</taxon>
        <taxon>Bacillati</taxon>
        <taxon>Bacillota</taxon>
        <taxon>Bacilli</taxon>
        <taxon>Lactobacillales</taxon>
        <taxon>Enterococcaceae</taxon>
        <taxon>Vagococcus</taxon>
    </lineage>
</organism>
<gene>
    <name evidence="12" type="ORF">CBF32_00230</name>
</gene>
<dbReference type="Pfam" id="PF00512">
    <property type="entry name" value="HisKA"/>
    <property type="match status" value="1"/>
</dbReference>
<comment type="caution">
    <text evidence="12">The sequence shown here is derived from an EMBL/GenBank/DDBJ whole genome shotgun (WGS) entry which is preliminary data.</text>
</comment>
<dbReference type="InterPro" id="IPR036890">
    <property type="entry name" value="HATPase_C_sf"/>
</dbReference>
<evidence type="ECO:0000256" key="4">
    <source>
        <dbReference type="ARBA" id="ARBA00022475"/>
    </source>
</evidence>
<name>A0A369B0R0_9ENTE</name>
<dbReference type="GeneID" id="63145665"/>
<keyword evidence="6" id="KW-0808">Transferase</keyword>
<dbReference type="Gene3D" id="1.10.287.130">
    <property type="match status" value="1"/>
</dbReference>
<dbReference type="OrthoDB" id="9780487at2"/>
<dbReference type="PRINTS" id="PR00344">
    <property type="entry name" value="BCTRLSENSOR"/>
</dbReference>
<dbReference type="Proteomes" id="UP000288197">
    <property type="component" value="Unassembled WGS sequence"/>
</dbReference>
<dbReference type="GO" id="GO:0005886">
    <property type="term" value="C:plasma membrane"/>
    <property type="evidence" value="ECO:0007669"/>
    <property type="project" value="UniProtKB-SubCell"/>
</dbReference>
<evidence type="ECO:0000256" key="11">
    <source>
        <dbReference type="ARBA" id="ARBA00023136"/>
    </source>
</evidence>
<dbReference type="Gene3D" id="3.30.565.10">
    <property type="entry name" value="Histidine kinase-like ATPase, C-terminal domain"/>
    <property type="match status" value="1"/>
</dbReference>
<dbReference type="GO" id="GO:0000155">
    <property type="term" value="F:phosphorelay sensor kinase activity"/>
    <property type="evidence" value="ECO:0007669"/>
    <property type="project" value="InterPro"/>
</dbReference>
<keyword evidence="8 12" id="KW-0418">Kinase</keyword>
<dbReference type="PANTHER" id="PTHR45453">
    <property type="entry name" value="PHOSPHATE REGULON SENSOR PROTEIN PHOR"/>
    <property type="match status" value="1"/>
</dbReference>
<dbReference type="InterPro" id="IPR005467">
    <property type="entry name" value="His_kinase_dom"/>
</dbReference>
<dbReference type="InterPro" id="IPR036097">
    <property type="entry name" value="HisK_dim/P_sf"/>
</dbReference>
<dbReference type="PROSITE" id="PS50109">
    <property type="entry name" value="HIS_KIN"/>
    <property type="match status" value="1"/>
</dbReference>
<dbReference type="CDD" id="cd00082">
    <property type="entry name" value="HisKA"/>
    <property type="match status" value="1"/>
</dbReference>
<evidence type="ECO:0000256" key="3">
    <source>
        <dbReference type="ARBA" id="ARBA00012438"/>
    </source>
</evidence>
<evidence type="ECO:0000256" key="2">
    <source>
        <dbReference type="ARBA" id="ARBA00004651"/>
    </source>
</evidence>
<keyword evidence="13" id="KW-1185">Reference proteome</keyword>
<reference evidence="12 13" key="1">
    <citation type="submission" date="2017-05" db="EMBL/GenBank/DDBJ databases">
        <title>Vagococcus spp. assemblies.</title>
        <authorList>
            <person name="Gulvik C.A."/>
        </authorList>
    </citation>
    <scope>NUCLEOTIDE SEQUENCE [LARGE SCALE GENOMIC DNA]</scope>
    <source>
        <strain evidence="12 13">NCFB 2497</strain>
    </source>
</reference>
<evidence type="ECO:0000256" key="6">
    <source>
        <dbReference type="ARBA" id="ARBA00022679"/>
    </source>
</evidence>
<evidence type="ECO:0000256" key="10">
    <source>
        <dbReference type="ARBA" id="ARBA00023012"/>
    </source>
</evidence>
<comment type="subcellular location">
    <subcellularLocation>
        <location evidence="2">Cell membrane</location>
        <topology evidence="2">Multi-pass membrane protein</topology>
    </subcellularLocation>
</comment>
<dbReference type="InterPro" id="IPR003594">
    <property type="entry name" value="HATPase_dom"/>
</dbReference>
<keyword evidence="10" id="KW-0902">Two-component regulatory system</keyword>
<dbReference type="SMART" id="SM00387">
    <property type="entry name" value="HATPase_c"/>
    <property type="match status" value="1"/>
</dbReference>
<evidence type="ECO:0000313" key="12">
    <source>
        <dbReference type="EMBL" id="RSU05460.1"/>
    </source>
</evidence>
<dbReference type="PANTHER" id="PTHR45453:SF2">
    <property type="entry name" value="HISTIDINE KINASE"/>
    <property type="match status" value="1"/>
</dbReference>
<dbReference type="RefSeq" id="WP_114288918.1">
    <property type="nucleotide sequence ID" value="NZ_JARQBB010000004.1"/>
</dbReference>
<evidence type="ECO:0000256" key="9">
    <source>
        <dbReference type="ARBA" id="ARBA00022989"/>
    </source>
</evidence>
<dbReference type="EC" id="2.7.13.3" evidence="3"/>
<proteinExistence type="predicted"/>
<keyword evidence="4" id="KW-1003">Cell membrane</keyword>
<evidence type="ECO:0000256" key="1">
    <source>
        <dbReference type="ARBA" id="ARBA00000085"/>
    </source>
</evidence>
<dbReference type="GO" id="GO:0004721">
    <property type="term" value="F:phosphoprotein phosphatase activity"/>
    <property type="evidence" value="ECO:0007669"/>
    <property type="project" value="TreeGrafter"/>
</dbReference>
<sequence length="347" mass="40756">MTFFNYLRDQYRLILLWFIFVGLTSFILWLTPEVNFNLPSLLYILLIGILLLLTFLGFDFNRRKKWWLQLEVDRNDLVETPRLTHARSNEEILYQDYFNELQSEQFALLNEVRSLSNEQKDYIDSWVHEIKVPLASLKLISESIEDDVSEKRYNQLRNNLKRIDDYVDQVLYYSRLDSFSKDYLIKSYSLKKIVQQTVKQSADYFIQKNIRFSLIGDDHHVLTDEKWLVFILNQLISNALKYSDSNSVITVELSKNERGIWLSLTDTGIGIPPEDLSRIFNKGFTGNNGRNEETNSTGLGLYLAKSLTEKLGHNLYVESQVGQGTTFRILFPHLSYYADTEENFMIN</sequence>
<comment type="catalytic activity">
    <reaction evidence="1">
        <text>ATP + protein L-histidine = ADP + protein N-phospho-L-histidine.</text>
        <dbReference type="EC" id="2.7.13.3"/>
    </reaction>
</comment>
<accession>A0A369B0R0</accession>
<evidence type="ECO:0000256" key="5">
    <source>
        <dbReference type="ARBA" id="ARBA00022553"/>
    </source>
</evidence>
<keyword evidence="9" id="KW-1133">Transmembrane helix</keyword>
<dbReference type="GO" id="GO:0016036">
    <property type="term" value="P:cellular response to phosphate starvation"/>
    <property type="evidence" value="ECO:0007669"/>
    <property type="project" value="TreeGrafter"/>
</dbReference>
<dbReference type="AlphaFoldDB" id="A0A369B0R0"/>
<dbReference type="EMBL" id="NGJX01000001">
    <property type="protein sequence ID" value="RSU05460.1"/>
    <property type="molecule type" value="Genomic_DNA"/>
</dbReference>